<dbReference type="SMART" id="SM00304">
    <property type="entry name" value="HAMP"/>
    <property type="match status" value="1"/>
</dbReference>
<dbReference type="PROSITE" id="PS50883">
    <property type="entry name" value="EAL"/>
    <property type="match status" value="1"/>
</dbReference>
<dbReference type="InterPro" id="IPR001633">
    <property type="entry name" value="EAL_dom"/>
</dbReference>
<gene>
    <name evidence="5" type="ORF">SNE35_08675</name>
</gene>
<dbReference type="InterPro" id="IPR029787">
    <property type="entry name" value="Nucleotide_cyclase"/>
</dbReference>
<proteinExistence type="predicted"/>
<evidence type="ECO:0000256" key="1">
    <source>
        <dbReference type="SAM" id="Phobius"/>
    </source>
</evidence>
<sequence>MALPSFLNLRRLEGRIVALFLGLLLVVQLASSGLIQTSIERNANTSIAAELKTGERVFRRLLVQEAEKRSDAAALLAQDYGFKTAISLSLTEPGAAETIQDALFNQGERIGASVVAYFDTELKLVAATRPDAARFRDLLQQKITQQGTGRPAGDDDLQLALLDGKAYQVVAVQVRTPAPLGWIMMGFQLDGAALRDLKTLSELQGVVVVRIDGNSWTPLASSLDPHDTQSVTTQVPGGAGLFSAAVSGEQWRGQLAPLEPEPRYRLGVVLLRSFDAAVAPYRNLQVLLLALTLVGVAVFALLSVLLARRISGPINALGRAAVRLGSGDYETPIAVPVTTEEVDELATAFEQMRQNIRTQTAKAERLAYWDELTGLPNRAQFKGLLEDRIAHDEPFAVLMLDLDRFKHVNDVLGHEVGDELLKSVSERLQALCRQRGAELARLAGDEFALLLREGSEAAALHTAQAILQDFKRPLHIRDHLVDIGAGIGIALYPQHARDLMQLLSRAELAMYAAKQRQSGSMVYDAALDKGSQQSLSLLSELRRAIENQELCLYLQPKIDIRTHEAVSAEALVRWLHPVRGLVPPMQFIPFAEQTGFISELTRWVIAEAARAIRQAADAGIALRLSVNLSTRDLLGPDLPSRMAGLLAEQRVQPSSLCLEITESAIMDDPQRALATLEQLSSMGFKLSIDDFGTGYSSLAYLKRLPVDELKIDKSFVLAMEHDLDDAKIVRSTIELAHNLGLTVVAEGVETSKAWQLLAALGCDEGQGYFISRPMPQGEFRDWLDRWALPELGEAPNTALAGLQ</sequence>
<keyword evidence="1" id="KW-0812">Transmembrane</keyword>
<dbReference type="SUPFAM" id="SSF158472">
    <property type="entry name" value="HAMP domain-like"/>
    <property type="match status" value="1"/>
</dbReference>
<feature type="domain" description="GGDEF" evidence="4">
    <location>
        <begin position="393"/>
        <end position="525"/>
    </location>
</feature>
<name>A0ABU5DE70_9BURK</name>
<dbReference type="InterPro" id="IPR000160">
    <property type="entry name" value="GGDEF_dom"/>
</dbReference>
<dbReference type="Proteomes" id="UP001285263">
    <property type="component" value="Unassembled WGS sequence"/>
</dbReference>
<dbReference type="PROSITE" id="PS50887">
    <property type="entry name" value="GGDEF"/>
    <property type="match status" value="1"/>
</dbReference>
<dbReference type="SMART" id="SM00052">
    <property type="entry name" value="EAL"/>
    <property type="match status" value="1"/>
</dbReference>
<dbReference type="Pfam" id="PF00563">
    <property type="entry name" value="EAL"/>
    <property type="match status" value="1"/>
</dbReference>
<dbReference type="InterPro" id="IPR052155">
    <property type="entry name" value="Biofilm_reg_signaling"/>
</dbReference>
<keyword evidence="1" id="KW-0472">Membrane</keyword>
<evidence type="ECO:0000259" key="4">
    <source>
        <dbReference type="PROSITE" id="PS50887"/>
    </source>
</evidence>
<dbReference type="PANTHER" id="PTHR44757">
    <property type="entry name" value="DIGUANYLATE CYCLASE DGCP"/>
    <property type="match status" value="1"/>
</dbReference>
<dbReference type="SMART" id="SM00267">
    <property type="entry name" value="GGDEF"/>
    <property type="match status" value="1"/>
</dbReference>
<dbReference type="PANTHER" id="PTHR44757:SF2">
    <property type="entry name" value="BIOFILM ARCHITECTURE MAINTENANCE PROTEIN MBAA"/>
    <property type="match status" value="1"/>
</dbReference>
<dbReference type="RefSeq" id="WP_320422495.1">
    <property type="nucleotide sequence ID" value="NZ_JAXCLA010000003.1"/>
</dbReference>
<dbReference type="PROSITE" id="PS50885">
    <property type="entry name" value="HAMP"/>
    <property type="match status" value="1"/>
</dbReference>
<organism evidence="5 6">
    <name type="scientific">Roseateles agri</name>
    <dbReference type="NCBI Taxonomy" id="3098619"/>
    <lineage>
        <taxon>Bacteria</taxon>
        <taxon>Pseudomonadati</taxon>
        <taxon>Pseudomonadota</taxon>
        <taxon>Betaproteobacteria</taxon>
        <taxon>Burkholderiales</taxon>
        <taxon>Sphaerotilaceae</taxon>
        <taxon>Roseateles</taxon>
    </lineage>
</organism>
<dbReference type="SUPFAM" id="SSF55073">
    <property type="entry name" value="Nucleotide cyclase"/>
    <property type="match status" value="1"/>
</dbReference>
<dbReference type="InterPro" id="IPR003660">
    <property type="entry name" value="HAMP_dom"/>
</dbReference>
<evidence type="ECO:0000259" key="2">
    <source>
        <dbReference type="PROSITE" id="PS50883"/>
    </source>
</evidence>
<dbReference type="InterPro" id="IPR043128">
    <property type="entry name" value="Rev_trsase/Diguanyl_cyclase"/>
</dbReference>
<accession>A0ABU5DE70</accession>
<dbReference type="CDD" id="cd01948">
    <property type="entry name" value="EAL"/>
    <property type="match status" value="1"/>
</dbReference>
<dbReference type="EMBL" id="JAXCLA010000003">
    <property type="protein sequence ID" value="MDY0744578.1"/>
    <property type="molecule type" value="Genomic_DNA"/>
</dbReference>
<dbReference type="InterPro" id="IPR035919">
    <property type="entry name" value="EAL_sf"/>
</dbReference>
<dbReference type="Gene3D" id="3.30.70.270">
    <property type="match status" value="1"/>
</dbReference>
<keyword evidence="6" id="KW-1185">Reference proteome</keyword>
<dbReference type="NCBIfam" id="TIGR00254">
    <property type="entry name" value="GGDEF"/>
    <property type="match status" value="1"/>
</dbReference>
<dbReference type="Gene3D" id="6.10.340.10">
    <property type="match status" value="1"/>
</dbReference>
<reference evidence="5 6" key="1">
    <citation type="submission" date="2023-11" db="EMBL/GenBank/DDBJ databases">
        <title>Paucibacter sp. nov., isolated from fresh soil in Korea.</title>
        <authorList>
            <person name="Le N.T.T."/>
        </authorList>
    </citation>
    <scope>NUCLEOTIDE SEQUENCE [LARGE SCALE GENOMIC DNA]</scope>
    <source>
        <strain evidence="5 6">R3-3</strain>
    </source>
</reference>
<feature type="domain" description="EAL" evidence="2">
    <location>
        <begin position="534"/>
        <end position="787"/>
    </location>
</feature>
<dbReference type="Gene3D" id="3.20.20.450">
    <property type="entry name" value="EAL domain"/>
    <property type="match status" value="1"/>
</dbReference>
<dbReference type="Pfam" id="PF00672">
    <property type="entry name" value="HAMP"/>
    <property type="match status" value="1"/>
</dbReference>
<dbReference type="SUPFAM" id="SSF141868">
    <property type="entry name" value="EAL domain-like"/>
    <property type="match status" value="1"/>
</dbReference>
<protein>
    <submittedName>
        <fullName evidence="5">EAL domain-containing protein</fullName>
    </submittedName>
</protein>
<evidence type="ECO:0000259" key="3">
    <source>
        <dbReference type="PROSITE" id="PS50885"/>
    </source>
</evidence>
<dbReference type="CDD" id="cd01949">
    <property type="entry name" value="GGDEF"/>
    <property type="match status" value="1"/>
</dbReference>
<evidence type="ECO:0000313" key="5">
    <source>
        <dbReference type="EMBL" id="MDY0744578.1"/>
    </source>
</evidence>
<evidence type="ECO:0000313" key="6">
    <source>
        <dbReference type="Proteomes" id="UP001285263"/>
    </source>
</evidence>
<keyword evidence="1" id="KW-1133">Transmembrane helix</keyword>
<feature type="transmembrane region" description="Helical" evidence="1">
    <location>
        <begin position="286"/>
        <end position="307"/>
    </location>
</feature>
<feature type="domain" description="HAMP" evidence="3">
    <location>
        <begin position="308"/>
        <end position="361"/>
    </location>
</feature>
<dbReference type="Pfam" id="PF00990">
    <property type="entry name" value="GGDEF"/>
    <property type="match status" value="1"/>
</dbReference>
<comment type="caution">
    <text evidence="5">The sequence shown here is derived from an EMBL/GenBank/DDBJ whole genome shotgun (WGS) entry which is preliminary data.</text>
</comment>
<dbReference type="CDD" id="cd06225">
    <property type="entry name" value="HAMP"/>
    <property type="match status" value="1"/>
</dbReference>